<dbReference type="OMA" id="CNITKES"/>
<dbReference type="InterPro" id="IPR027417">
    <property type="entry name" value="P-loop_NTPase"/>
</dbReference>
<dbReference type="PROSITE" id="PS50837">
    <property type="entry name" value="NACHT"/>
    <property type="match status" value="1"/>
</dbReference>
<evidence type="ECO:0000313" key="9">
    <source>
        <dbReference type="Ensembl" id="ENSACLP00000022381.2"/>
    </source>
</evidence>
<dbReference type="SUPFAM" id="SSF52047">
    <property type="entry name" value="RNI-like"/>
    <property type="match status" value="1"/>
</dbReference>
<evidence type="ECO:0000256" key="4">
    <source>
        <dbReference type="ARBA" id="ARBA00022737"/>
    </source>
</evidence>
<dbReference type="SMART" id="SM00368">
    <property type="entry name" value="LRR_RI"/>
    <property type="match status" value="4"/>
</dbReference>
<comment type="subcellular location">
    <subcellularLocation>
        <location evidence="1">Cytoplasm</location>
    </subcellularLocation>
</comment>
<evidence type="ECO:0000256" key="1">
    <source>
        <dbReference type="ARBA" id="ARBA00004496"/>
    </source>
</evidence>
<dbReference type="InterPro" id="IPR001870">
    <property type="entry name" value="B30.2/SPRY"/>
</dbReference>
<dbReference type="InterPro" id="IPR006574">
    <property type="entry name" value="PRY"/>
</dbReference>
<dbReference type="Gene3D" id="2.60.120.920">
    <property type="match status" value="1"/>
</dbReference>
<dbReference type="InterPro" id="IPR032675">
    <property type="entry name" value="LRR_dom_sf"/>
</dbReference>
<dbReference type="Proteomes" id="UP000265100">
    <property type="component" value="Chromosome 8"/>
</dbReference>
<proteinExistence type="predicted"/>
<dbReference type="Pfam" id="PF13516">
    <property type="entry name" value="LRR_6"/>
    <property type="match status" value="4"/>
</dbReference>
<dbReference type="SUPFAM" id="SSF49899">
    <property type="entry name" value="Concanavalin A-like lectins/glucanases"/>
    <property type="match status" value="1"/>
</dbReference>
<keyword evidence="6" id="KW-0067">ATP-binding</keyword>
<dbReference type="SMART" id="SM01288">
    <property type="entry name" value="FISNA"/>
    <property type="match status" value="1"/>
</dbReference>
<reference evidence="9" key="3">
    <citation type="submission" date="2025-08" db="UniProtKB">
        <authorList>
            <consortium name="Ensembl"/>
        </authorList>
    </citation>
    <scope>IDENTIFICATION</scope>
</reference>
<dbReference type="Pfam" id="PF05729">
    <property type="entry name" value="NACHT"/>
    <property type="match status" value="1"/>
</dbReference>
<sequence length="963" mass="108907">NVFQMLEDDIITFVKNELKTIHKVLRQDYPEWAERQMEDEEVLAGEDEERRRSSRNAVLKITLDFLRGMKQEELIYTELYITEGGTAEVNDEHEVRQIETASRKPDRPEKTIRQEDIFKASPGREQPIRTVLTKGVAGIGKTVLTQKYTLDWAEDKANQDIQFIFPFTFRELNVLKEEKFSLVELVHHFFTETKEAGIGSFDDFEVVFIFDGLDECRLPLDFNKTEKLTDVTVSASVDVLLINLIRGKLLPSAHLWITTRPAAANQIPAECIDRVTEIRGFPDTQKEEYFRKRFRSWWKAHNIISHIRTSRSLHIMCHIPVFCWITATVLEHVLKTRKWNTMPKTLTEMYIHFLVVQAKVKKVKYDGGAETDPHWCPESRTMIESLGKLAFDQLQKGNLIFYESDLTECGIDIKTASVYSGVLTQIFKEERGLYQDKVFCFIHLSVQEFLAALHVHLTFIDSGVNLLEENHTTSRKFERRESNEKYFYQTAVDKALNSPNGHLDLFLRFLVGLSLQTNQNLLQGLLTQTGSSSQTNQETVQYIKVKISESLSAEKSINLFHCLNELNDRSLVEEIQQFLSSGSLLTNNLSPAQWSALVFILLASEEDLDVFDLKKFSASEEALLRLLPVIKASNKALLSVCNLSERSCQALSSVLTSQASSLKELDLSNNNLGDSGVILLSAALKSPQCELDTLRSASCEALSSVLGSQSSSLKELDLSDNDLKDSGVKHLSVCVKSSYCKLETLSLSGCLITQEGCTSLASALSFNSSHLRELDISYNHPGDSGIKLLSAGVKDEGWKLDTLRYGENCVFNVAHVEQVQSYPDHPDRFDVWFQLLCRDGLTGRCYWEVEWSGEVWVTVSYRQISRKGGSYDSAFGHNTQSWSLQCTNNGPHFAWHNDKTISSYSTSSVSNRVAVYVDCPAGTLSFYRVSSDTLIHLHTFNTTFTDRLYPGFGICAASSVSLC</sequence>
<dbReference type="InterPro" id="IPR041075">
    <property type="entry name" value="NOD1/2_WH"/>
</dbReference>
<dbReference type="InterPro" id="IPR043136">
    <property type="entry name" value="B30.2/SPRY_sf"/>
</dbReference>
<feature type="domain" description="B30.2/SPRY" evidence="7">
    <location>
        <begin position="772"/>
        <end position="963"/>
    </location>
</feature>
<dbReference type="CDD" id="cd16040">
    <property type="entry name" value="SPRY_PRY_SNTX"/>
    <property type="match status" value="1"/>
</dbReference>
<evidence type="ECO:0000256" key="3">
    <source>
        <dbReference type="ARBA" id="ARBA00022614"/>
    </source>
</evidence>
<dbReference type="Pfam" id="PF13765">
    <property type="entry name" value="PRY"/>
    <property type="match status" value="1"/>
</dbReference>
<keyword evidence="10" id="KW-1185">Reference proteome</keyword>
<dbReference type="InterPro" id="IPR051261">
    <property type="entry name" value="NLR"/>
</dbReference>
<dbReference type="InterPro" id="IPR003877">
    <property type="entry name" value="SPRY_dom"/>
</dbReference>
<dbReference type="Ensembl" id="ENSACLT00000022902.2">
    <property type="protein sequence ID" value="ENSACLP00000022381.2"/>
    <property type="gene ID" value="ENSACLG00000015164.2"/>
</dbReference>
<dbReference type="PROSITE" id="PS50188">
    <property type="entry name" value="B302_SPRY"/>
    <property type="match status" value="1"/>
</dbReference>
<evidence type="ECO:0000259" key="7">
    <source>
        <dbReference type="PROSITE" id="PS50188"/>
    </source>
</evidence>
<dbReference type="InterPro" id="IPR001611">
    <property type="entry name" value="Leu-rich_rpt"/>
</dbReference>
<keyword evidence="3" id="KW-0433">Leucine-rich repeat</keyword>
<dbReference type="PANTHER" id="PTHR24106">
    <property type="entry name" value="NACHT, LRR AND CARD DOMAINS-CONTAINING"/>
    <property type="match status" value="1"/>
</dbReference>
<dbReference type="Pfam" id="PF14484">
    <property type="entry name" value="FISNA"/>
    <property type="match status" value="1"/>
</dbReference>
<dbReference type="GO" id="GO:0005524">
    <property type="term" value="F:ATP binding"/>
    <property type="evidence" value="ECO:0007669"/>
    <property type="project" value="UniProtKB-KW"/>
</dbReference>
<dbReference type="Pfam" id="PF17779">
    <property type="entry name" value="WHD_NOD2"/>
    <property type="match status" value="1"/>
</dbReference>
<dbReference type="GeneTree" id="ENSGT01150000286915"/>
<evidence type="ECO:0008006" key="11">
    <source>
        <dbReference type="Google" id="ProtNLM"/>
    </source>
</evidence>
<dbReference type="GO" id="GO:0005737">
    <property type="term" value="C:cytoplasm"/>
    <property type="evidence" value="ECO:0007669"/>
    <property type="project" value="UniProtKB-SubCell"/>
</dbReference>
<dbReference type="Gene3D" id="3.40.50.300">
    <property type="entry name" value="P-loop containing nucleotide triphosphate hydrolases"/>
    <property type="match status" value="1"/>
</dbReference>
<organism evidence="9 10">
    <name type="scientific">Astatotilapia calliptera</name>
    <name type="common">Eastern happy</name>
    <name type="synonym">Chromis callipterus</name>
    <dbReference type="NCBI Taxonomy" id="8154"/>
    <lineage>
        <taxon>Eukaryota</taxon>
        <taxon>Metazoa</taxon>
        <taxon>Chordata</taxon>
        <taxon>Craniata</taxon>
        <taxon>Vertebrata</taxon>
        <taxon>Euteleostomi</taxon>
        <taxon>Actinopterygii</taxon>
        <taxon>Neopterygii</taxon>
        <taxon>Teleostei</taxon>
        <taxon>Neoteleostei</taxon>
        <taxon>Acanthomorphata</taxon>
        <taxon>Ovalentaria</taxon>
        <taxon>Cichlomorphae</taxon>
        <taxon>Cichliformes</taxon>
        <taxon>Cichlidae</taxon>
        <taxon>African cichlids</taxon>
        <taxon>Pseudocrenilabrinae</taxon>
        <taxon>Haplochromini</taxon>
        <taxon>Astatotilapia</taxon>
    </lineage>
</organism>
<dbReference type="STRING" id="8154.ENSACLP00000022381"/>
<dbReference type="InterPro" id="IPR029495">
    <property type="entry name" value="NACHT-assoc"/>
</dbReference>
<dbReference type="Gene3D" id="3.80.10.10">
    <property type="entry name" value="Ribonuclease Inhibitor"/>
    <property type="match status" value="2"/>
</dbReference>
<dbReference type="SMART" id="SM00449">
    <property type="entry name" value="SPRY"/>
    <property type="match status" value="1"/>
</dbReference>
<keyword evidence="5" id="KW-0547">Nucleotide-binding</keyword>
<dbReference type="InterPro" id="IPR007111">
    <property type="entry name" value="NACHT_NTPase"/>
</dbReference>
<accession>A0A3P8PZB6</accession>
<protein>
    <recommendedName>
        <fullName evidence="11">B30.2/SPRY domain-containing protein</fullName>
    </recommendedName>
</protein>
<keyword evidence="2" id="KW-0963">Cytoplasm</keyword>
<evidence type="ECO:0000256" key="6">
    <source>
        <dbReference type="ARBA" id="ARBA00022840"/>
    </source>
</evidence>
<dbReference type="InterPro" id="IPR013320">
    <property type="entry name" value="ConA-like_dom_sf"/>
</dbReference>
<dbReference type="Pfam" id="PF17776">
    <property type="entry name" value="NLRC4_HD2"/>
    <property type="match status" value="1"/>
</dbReference>
<keyword evidence="4" id="KW-0677">Repeat</keyword>
<evidence type="ECO:0000259" key="8">
    <source>
        <dbReference type="PROSITE" id="PS50837"/>
    </source>
</evidence>
<reference evidence="9 10" key="1">
    <citation type="submission" date="2018-05" db="EMBL/GenBank/DDBJ databases">
        <authorList>
            <person name="Datahose"/>
        </authorList>
    </citation>
    <scope>NUCLEOTIDE SEQUENCE</scope>
</reference>
<dbReference type="FunFam" id="3.40.50.300:FF:001524">
    <property type="entry name" value="Si:dkey-126g1.7"/>
    <property type="match status" value="1"/>
</dbReference>
<dbReference type="InterPro" id="IPR041267">
    <property type="entry name" value="NLRP_HD2"/>
</dbReference>
<dbReference type="AlphaFoldDB" id="A0A3P8PZB6"/>
<evidence type="ECO:0000256" key="2">
    <source>
        <dbReference type="ARBA" id="ARBA00022490"/>
    </source>
</evidence>
<dbReference type="PROSITE" id="PS51450">
    <property type="entry name" value="LRR"/>
    <property type="match status" value="2"/>
</dbReference>
<feature type="domain" description="NACHT" evidence="8">
    <location>
        <begin position="129"/>
        <end position="263"/>
    </location>
</feature>
<reference evidence="10" key="2">
    <citation type="submission" date="2023-03" db="EMBL/GenBank/DDBJ databases">
        <authorList>
            <consortium name="Wellcome Sanger Institute Data Sharing"/>
        </authorList>
    </citation>
    <scope>NUCLEOTIDE SEQUENCE [LARGE SCALE GENOMIC DNA]</scope>
</reference>
<dbReference type="Pfam" id="PF00622">
    <property type="entry name" value="SPRY"/>
    <property type="match status" value="1"/>
</dbReference>
<dbReference type="Bgee" id="ENSACLG00000015164">
    <property type="expression patterns" value="Expressed in anal fin"/>
</dbReference>
<evidence type="ECO:0000256" key="5">
    <source>
        <dbReference type="ARBA" id="ARBA00022741"/>
    </source>
</evidence>
<reference evidence="9" key="4">
    <citation type="submission" date="2025-09" db="UniProtKB">
        <authorList>
            <consortium name="Ensembl"/>
        </authorList>
    </citation>
    <scope>IDENTIFICATION</scope>
</reference>
<evidence type="ECO:0000313" key="10">
    <source>
        <dbReference type="Proteomes" id="UP000265100"/>
    </source>
</evidence>
<name>A0A3P8PZB6_ASTCA</name>